<evidence type="ECO:0000313" key="1">
    <source>
        <dbReference type="Proteomes" id="UP000095287"/>
    </source>
</evidence>
<accession>A0A1I7YPM1</accession>
<evidence type="ECO:0000313" key="2">
    <source>
        <dbReference type="WBParaSite" id="L893_g18531.t1"/>
    </source>
</evidence>
<keyword evidence="1" id="KW-1185">Reference proteome</keyword>
<sequence>MRETERSDERGVRSTNASRLPQSTRLPVLTTYLRSLHESLIVTAYDSCFSPTTSVFVLCDRYVSSKSVICGQWDQLHNDVERQLKDVYAVGSCCE</sequence>
<dbReference type="WBParaSite" id="L893_g18531.t1">
    <property type="protein sequence ID" value="L893_g18531.t1"/>
    <property type="gene ID" value="L893_g18531"/>
</dbReference>
<reference evidence="2" key="1">
    <citation type="submission" date="2016-11" db="UniProtKB">
        <authorList>
            <consortium name="WormBaseParasite"/>
        </authorList>
    </citation>
    <scope>IDENTIFICATION</scope>
</reference>
<dbReference type="Proteomes" id="UP000095287">
    <property type="component" value="Unplaced"/>
</dbReference>
<name>A0A1I7YPM1_9BILA</name>
<dbReference type="AlphaFoldDB" id="A0A1I7YPM1"/>
<protein>
    <submittedName>
        <fullName evidence="2">Uncharacterized protein</fullName>
    </submittedName>
</protein>
<organism evidence="1 2">
    <name type="scientific">Steinernema glaseri</name>
    <dbReference type="NCBI Taxonomy" id="37863"/>
    <lineage>
        <taxon>Eukaryota</taxon>
        <taxon>Metazoa</taxon>
        <taxon>Ecdysozoa</taxon>
        <taxon>Nematoda</taxon>
        <taxon>Chromadorea</taxon>
        <taxon>Rhabditida</taxon>
        <taxon>Tylenchina</taxon>
        <taxon>Panagrolaimomorpha</taxon>
        <taxon>Strongyloidoidea</taxon>
        <taxon>Steinernematidae</taxon>
        <taxon>Steinernema</taxon>
    </lineage>
</organism>
<proteinExistence type="predicted"/>